<sequence length="84" mass="9966">MKTFPQGNFKFWFAIILKSFHTDHNGENGIYQSPSNLFRINLPTNGSIIILVYYSKKNLVKVLFSHFSKKKKKKKKKTKIMNKW</sequence>
<dbReference type="AlphaFoldDB" id="A0AAN7TJJ9"/>
<evidence type="ECO:0000313" key="2">
    <source>
        <dbReference type="Proteomes" id="UP001344447"/>
    </source>
</evidence>
<name>A0AAN7TJJ9_9MYCE</name>
<organism evidence="1 2">
    <name type="scientific">Dictyostelium firmibasis</name>
    <dbReference type="NCBI Taxonomy" id="79012"/>
    <lineage>
        <taxon>Eukaryota</taxon>
        <taxon>Amoebozoa</taxon>
        <taxon>Evosea</taxon>
        <taxon>Eumycetozoa</taxon>
        <taxon>Dictyostelia</taxon>
        <taxon>Dictyosteliales</taxon>
        <taxon>Dictyosteliaceae</taxon>
        <taxon>Dictyostelium</taxon>
    </lineage>
</organism>
<dbReference type="Proteomes" id="UP001344447">
    <property type="component" value="Unassembled WGS sequence"/>
</dbReference>
<keyword evidence="2" id="KW-1185">Reference proteome</keyword>
<gene>
    <name evidence="1" type="ORF">RB653_010071</name>
</gene>
<proteinExistence type="predicted"/>
<dbReference type="EMBL" id="JAVFKY010000006">
    <property type="protein sequence ID" value="KAK5574817.1"/>
    <property type="molecule type" value="Genomic_DNA"/>
</dbReference>
<protein>
    <submittedName>
        <fullName evidence="1">Uncharacterized protein</fullName>
    </submittedName>
</protein>
<accession>A0AAN7TJJ9</accession>
<reference evidence="1 2" key="1">
    <citation type="submission" date="2023-11" db="EMBL/GenBank/DDBJ databases">
        <title>Dfirmibasis_genome.</title>
        <authorList>
            <person name="Edelbroek B."/>
            <person name="Kjellin J."/>
            <person name="Jerlstrom-Hultqvist J."/>
            <person name="Soderbom F."/>
        </authorList>
    </citation>
    <scope>NUCLEOTIDE SEQUENCE [LARGE SCALE GENOMIC DNA]</scope>
    <source>
        <strain evidence="1 2">TNS-C-14</strain>
    </source>
</reference>
<evidence type="ECO:0000313" key="1">
    <source>
        <dbReference type="EMBL" id="KAK5574817.1"/>
    </source>
</evidence>
<comment type="caution">
    <text evidence="1">The sequence shown here is derived from an EMBL/GenBank/DDBJ whole genome shotgun (WGS) entry which is preliminary data.</text>
</comment>